<dbReference type="SUPFAM" id="SSF89155">
    <property type="entry name" value="TorD-like"/>
    <property type="match status" value="1"/>
</dbReference>
<dbReference type="RefSeq" id="WP_238127942.1">
    <property type="nucleotide sequence ID" value="NZ_JAHAIE010000001.1"/>
</dbReference>
<dbReference type="InterPro" id="IPR020945">
    <property type="entry name" value="DMSO/NO3_reduct_chaperone"/>
</dbReference>
<comment type="caution">
    <text evidence="3">The sequence shown here is derived from an EMBL/GenBank/DDBJ whole genome shotgun (WGS) entry which is preliminary data.</text>
</comment>
<sequence>MSAKVSFIPTRQEAPPVNAVALAPEQRSAALMACALLLDYPGDDFEEILSQVKAEAELLPPEVGQELREFCSWARMRGVRGVQEDYVDTFDRKRRCSLELTYYATGDTRQRGIALTVFSDLFNAVGFAPPHRESLPDYLPRVLELAARCEGEDLALVLGAIAASREGIEVLHAALLSLDSPWQKVVAALRMVLGEADGETTERMERLIRQGPPTELVGLDDSNNLPWPQLAPVQSDTASEG</sequence>
<dbReference type="GO" id="GO:0016530">
    <property type="term" value="F:metallochaperone activity"/>
    <property type="evidence" value="ECO:0007669"/>
    <property type="project" value="TreeGrafter"/>
</dbReference>
<accession>A0AAJ1BBK4</accession>
<evidence type="ECO:0000256" key="2">
    <source>
        <dbReference type="SAM" id="MobiDB-lite"/>
    </source>
</evidence>
<evidence type="ECO:0000313" key="4">
    <source>
        <dbReference type="Proteomes" id="UP001200537"/>
    </source>
</evidence>
<dbReference type="InterPro" id="IPR003765">
    <property type="entry name" value="NO3_reductase_chaperone_NarJ"/>
</dbReference>
<protein>
    <submittedName>
        <fullName evidence="3">Nitrate reductase molybdenum cofactor assembly chaperone</fullName>
    </submittedName>
</protein>
<organism evidence="3 4">
    <name type="scientific">Varibaculum cambriense</name>
    <dbReference type="NCBI Taxonomy" id="184870"/>
    <lineage>
        <taxon>Bacteria</taxon>
        <taxon>Bacillati</taxon>
        <taxon>Actinomycetota</taxon>
        <taxon>Actinomycetes</taxon>
        <taxon>Actinomycetales</taxon>
        <taxon>Actinomycetaceae</taxon>
        <taxon>Varibaculum</taxon>
    </lineage>
</organism>
<dbReference type="EMBL" id="JAKNHJ010000007">
    <property type="protein sequence ID" value="MCG4617832.1"/>
    <property type="molecule type" value="Genomic_DNA"/>
</dbReference>
<evidence type="ECO:0000313" key="3">
    <source>
        <dbReference type="EMBL" id="MCG4617832.1"/>
    </source>
</evidence>
<dbReference type="AlphaFoldDB" id="A0AAJ1BBK4"/>
<reference evidence="3" key="1">
    <citation type="submission" date="2022-01" db="EMBL/GenBank/DDBJ databases">
        <title>Collection of gut derived symbiotic bacterial strains cultured from healthy donors.</title>
        <authorList>
            <person name="Lin H."/>
            <person name="Kohout C."/>
            <person name="Waligurski E."/>
            <person name="Pamer E.G."/>
        </authorList>
    </citation>
    <scope>NUCLEOTIDE SEQUENCE</scope>
    <source>
        <strain evidence="3">DFI.7.46</strain>
    </source>
</reference>
<dbReference type="InterPro" id="IPR036411">
    <property type="entry name" value="TorD-like_sf"/>
</dbReference>
<dbReference type="Pfam" id="PF02613">
    <property type="entry name" value="Nitrate_red_del"/>
    <property type="match status" value="1"/>
</dbReference>
<dbReference type="Proteomes" id="UP001200537">
    <property type="component" value="Unassembled WGS sequence"/>
</dbReference>
<dbReference type="PANTHER" id="PTHR43680">
    <property type="entry name" value="NITRATE REDUCTASE MOLYBDENUM COFACTOR ASSEMBLY CHAPERONE"/>
    <property type="match status" value="1"/>
</dbReference>
<dbReference type="GO" id="GO:0051082">
    <property type="term" value="F:unfolded protein binding"/>
    <property type="evidence" value="ECO:0007669"/>
    <property type="project" value="InterPro"/>
</dbReference>
<dbReference type="PANTHER" id="PTHR43680:SF2">
    <property type="entry name" value="NITRATE REDUCTASE MOLYBDENUM COFACTOR ASSEMBLY CHAPERONE NARJ"/>
    <property type="match status" value="1"/>
</dbReference>
<dbReference type="NCBIfam" id="TIGR00684">
    <property type="entry name" value="narJ"/>
    <property type="match status" value="1"/>
</dbReference>
<evidence type="ECO:0000256" key="1">
    <source>
        <dbReference type="ARBA" id="ARBA00023063"/>
    </source>
</evidence>
<feature type="compositionally biased region" description="Polar residues" evidence="2">
    <location>
        <begin position="221"/>
        <end position="241"/>
    </location>
</feature>
<dbReference type="GO" id="GO:0042128">
    <property type="term" value="P:nitrate assimilation"/>
    <property type="evidence" value="ECO:0007669"/>
    <property type="project" value="UniProtKB-KW"/>
</dbReference>
<proteinExistence type="predicted"/>
<feature type="region of interest" description="Disordered" evidence="2">
    <location>
        <begin position="218"/>
        <end position="241"/>
    </location>
</feature>
<name>A0AAJ1BBK4_9ACTO</name>
<dbReference type="GO" id="GO:0051131">
    <property type="term" value="P:chaperone-mediated protein complex assembly"/>
    <property type="evidence" value="ECO:0007669"/>
    <property type="project" value="InterPro"/>
</dbReference>
<keyword evidence="1" id="KW-0534">Nitrate assimilation</keyword>
<gene>
    <name evidence="3" type="primary">narJ</name>
    <name evidence="3" type="ORF">L0M99_04905</name>
</gene>